<evidence type="ECO:0000313" key="2">
    <source>
        <dbReference type="EMBL" id="NXS52401.1"/>
    </source>
</evidence>
<dbReference type="AlphaFoldDB" id="A0A7L2V5F9"/>
<feature type="compositionally biased region" description="Polar residues" evidence="1">
    <location>
        <begin position="36"/>
        <end position="59"/>
    </location>
</feature>
<sequence length="165" mass="18214">KMGFCKGSVVNSHMEYRKRITISCEIFSPQDPATEDQATQTHGESSQNQQASPFETSPFSPHLEKTVGWVKILPPSTEDISFHNLREIQNQPQDRKPVPPEAVGSTSRPHGENKQVDKPDLISPATGPVILPFPEEFSLSDSCPGEAEEKNAILQPLMPKKPTKA</sequence>
<evidence type="ECO:0000256" key="1">
    <source>
        <dbReference type="SAM" id="MobiDB-lite"/>
    </source>
</evidence>
<feature type="compositionally biased region" description="Basic and acidic residues" evidence="1">
    <location>
        <begin position="109"/>
        <end position="120"/>
    </location>
</feature>
<proteinExistence type="predicted"/>
<feature type="non-terminal residue" evidence="2">
    <location>
        <position position="165"/>
    </location>
</feature>
<protein>
    <submittedName>
        <fullName evidence="2">FETUB protein</fullName>
    </submittedName>
</protein>
<accession>A0A7L2V5F9</accession>
<dbReference type="Proteomes" id="UP000520535">
    <property type="component" value="Unassembled WGS sequence"/>
</dbReference>
<feature type="non-terminal residue" evidence="2">
    <location>
        <position position="1"/>
    </location>
</feature>
<dbReference type="OrthoDB" id="9941887at2759"/>
<evidence type="ECO:0000313" key="3">
    <source>
        <dbReference type="Proteomes" id="UP000520535"/>
    </source>
</evidence>
<feature type="region of interest" description="Disordered" evidence="1">
    <location>
        <begin position="81"/>
        <end position="165"/>
    </location>
</feature>
<feature type="region of interest" description="Disordered" evidence="1">
    <location>
        <begin position="27"/>
        <end position="61"/>
    </location>
</feature>
<dbReference type="EMBL" id="VYZX01003473">
    <property type="protein sequence ID" value="NXS52401.1"/>
    <property type="molecule type" value="Genomic_DNA"/>
</dbReference>
<reference evidence="2 3" key="1">
    <citation type="submission" date="2019-09" db="EMBL/GenBank/DDBJ databases">
        <title>Bird 10,000 Genomes (B10K) Project - Family phase.</title>
        <authorList>
            <person name="Zhang G."/>
        </authorList>
    </citation>
    <scope>NUCLEOTIDE SEQUENCE [LARGE SCALE GENOMIC DNA]</scope>
    <source>
        <strain evidence="2">B10K-DU-012-52</strain>
    </source>
</reference>
<keyword evidence="3" id="KW-1185">Reference proteome</keyword>
<organism evidence="2 3">
    <name type="scientific">Brachypteracias leptosomus</name>
    <name type="common">short-legged ground-roller</name>
    <dbReference type="NCBI Taxonomy" id="135165"/>
    <lineage>
        <taxon>Eukaryota</taxon>
        <taxon>Metazoa</taxon>
        <taxon>Chordata</taxon>
        <taxon>Craniata</taxon>
        <taxon>Vertebrata</taxon>
        <taxon>Euteleostomi</taxon>
        <taxon>Archelosauria</taxon>
        <taxon>Archosauria</taxon>
        <taxon>Dinosauria</taxon>
        <taxon>Saurischia</taxon>
        <taxon>Theropoda</taxon>
        <taxon>Coelurosauria</taxon>
        <taxon>Aves</taxon>
        <taxon>Neognathae</taxon>
        <taxon>Neoaves</taxon>
        <taxon>Telluraves</taxon>
        <taxon>Coraciimorphae</taxon>
        <taxon>Coraciiformes</taxon>
        <taxon>Brachypteraciidae</taxon>
        <taxon>Brachypteracias</taxon>
    </lineage>
</organism>
<comment type="caution">
    <text evidence="2">The sequence shown here is derived from an EMBL/GenBank/DDBJ whole genome shotgun (WGS) entry which is preliminary data.</text>
</comment>
<name>A0A7L2V5F9_9AVES</name>
<gene>
    <name evidence="2" type="primary">Fetub_1</name>
    <name evidence="2" type="ORF">BRALEP_R01749</name>
</gene>